<accession>A0AAX2GWD1</accession>
<dbReference type="Pfam" id="PF00403">
    <property type="entry name" value="HMA"/>
    <property type="match status" value="1"/>
</dbReference>
<evidence type="ECO:0000259" key="2">
    <source>
        <dbReference type="PROSITE" id="PS50846"/>
    </source>
</evidence>
<keyword evidence="1" id="KW-0479">Metal-binding</keyword>
<dbReference type="InterPro" id="IPR036163">
    <property type="entry name" value="HMA_dom_sf"/>
</dbReference>
<dbReference type="GO" id="GO:0016787">
    <property type="term" value="F:hydrolase activity"/>
    <property type="evidence" value="ECO:0007669"/>
    <property type="project" value="UniProtKB-KW"/>
</dbReference>
<organism evidence="4 6">
    <name type="scientific">Capnocytophaga haemolytica</name>
    <dbReference type="NCBI Taxonomy" id="45243"/>
    <lineage>
        <taxon>Bacteria</taxon>
        <taxon>Pseudomonadati</taxon>
        <taxon>Bacteroidota</taxon>
        <taxon>Flavobacteriia</taxon>
        <taxon>Flavobacteriales</taxon>
        <taxon>Flavobacteriaceae</taxon>
        <taxon>Capnocytophaga</taxon>
    </lineage>
</organism>
<reference evidence="4 6" key="2">
    <citation type="submission" date="2017-06" db="EMBL/GenBank/DDBJ databases">
        <authorList>
            <consortium name="Pathogen Informatics"/>
        </authorList>
    </citation>
    <scope>NUCLEOTIDE SEQUENCE [LARGE SCALE GENOMIC DNA]</scope>
    <source>
        <strain evidence="4 6">NCTC12947</strain>
    </source>
</reference>
<evidence type="ECO:0000313" key="4">
    <source>
        <dbReference type="EMBL" id="SNV04185.1"/>
    </source>
</evidence>
<dbReference type="InterPro" id="IPR006121">
    <property type="entry name" value="HMA_dom"/>
</dbReference>
<dbReference type="RefSeq" id="WP_066429393.1">
    <property type="nucleotide sequence ID" value="NZ_CP014227.1"/>
</dbReference>
<evidence type="ECO:0000313" key="5">
    <source>
        <dbReference type="Proteomes" id="UP000065822"/>
    </source>
</evidence>
<dbReference type="Gene3D" id="3.30.70.100">
    <property type="match status" value="1"/>
</dbReference>
<evidence type="ECO:0000256" key="1">
    <source>
        <dbReference type="ARBA" id="ARBA00022723"/>
    </source>
</evidence>
<reference evidence="3 5" key="1">
    <citation type="submission" date="2016-02" db="EMBL/GenBank/DDBJ databases">
        <authorList>
            <person name="Holder M.E."/>
            <person name="Ajami N.J."/>
            <person name="Petrosino J.F."/>
        </authorList>
    </citation>
    <scope>NUCLEOTIDE SEQUENCE [LARGE SCALE GENOMIC DNA]</scope>
    <source>
        <strain evidence="3 5">CCUG 32990</strain>
    </source>
</reference>
<dbReference type="PROSITE" id="PS01047">
    <property type="entry name" value="HMA_1"/>
    <property type="match status" value="1"/>
</dbReference>
<proteinExistence type="predicted"/>
<dbReference type="Proteomes" id="UP000065822">
    <property type="component" value="Chromosome"/>
</dbReference>
<dbReference type="EMBL" id="CP014227">
    <property type="protein sequence ID" value="AMD85209.1"/>
    <property type="molecule type" value="Genomic_DNA"/>
</dbReference>
<dbReference type="SUPFAM" id="SSF55008">
    <property type="entry name" value="HMA, heavy metal-associated domain"/>
    <property type="match status" value="1"/>
</dbReference>
<dbReference type="EC" id="3.6.3.-" evidence="4"/>
<keyword evidence="5" id="KW-1185">Reference proteome</keyword>
<dbReference type="Proteomes" id="UP000215539">
    <property type="component" value="Chromosome 1"/>
</dbReference>
<dbReference type="CDD" id="cd00371">
    <property type="entry name" value="HMA"/>
    <property type="match status" value="1"/>
</dbReference>
<keyword evidence="4" id="KW-0378">Hydrolase</keyword>
<evidence type="ECO:0000313" key="3">
    <source>
        <dbReference type="EMBL" id="AMD85209.1"/>
    </source>
</evidence>
<dbReference type="AlphaFoldDB" id="A0AAX2GWD1"/>
<protein>
    <submittedName>
        <fullName evidence="3">ATPase P</fullName>
    </submittedName>
    <submittedName>
        <fullName evidence="4">Copper-exporting P-type ATPase A</fullName>
        <ecNumber evidence="4">3.6.3.-</ecNumber>
    </submittedName>
</protein>
<name>A0AAX2GWD1_9FLAO</name>
<evidence type="ECO:0000313" key="6">
    <source>
        <dbReference type="Proteomes" id="UP000215539"/>
    </source>
</evidence>
<dbReference type="PROSITE" id="PS50846">
    <property type="entry name" value="HMA_2"/>
    <property type="match status" value="1"/>
</dbReference>
<dbReference type="InterPro" id="IPR017969">
    <property type="entry name" value="Heavy-metal-associated_CS"/>
</dbReference>
<sequence length="66" mass="7045">MTTYRINGMGCEGCASTVKERLSKVEGVKEVAVDFAGSKATIEMTKEVPLSALQKALEGTSYSITK</sequence>
<dbReference type="GO" id="GO:0046872">
    <property type="term" value="F:metal ion binding"/>
    <property type="evidence" value="ECO:0007669"/>
    <property type="project" value="UniProtKB-KW"/>
</dbReference>
<dbReference type="KEGG" id="chg:AXF12_06610"/>
<gene>
    <name evidence="4" type="primary">copA</name>
    <name evidence="3" type="ORF">AXF12_06610</name>
    <name evidence="4" type="ORF">SAMEA44541418_00385</name>
</gene>
<feature type="domain" description="HMA" evidence="2">
    <location>
        <begin position="1"/>
        <end position="65"/>
    </location>
</feature>
<dbReference type="EMBL" id="LT906449">
    <property type="protein sequence ID" value="SNV04185.1"/>
    <property type="molecule type" value="Genomic_DNA"/>
</dbReference>